<accession>A0AAE1WB69</accession>
<evidence type="ECO:0000259" key="1">
    <source>
        <dbReference type="Pfam" id="PF25597"/>
    </source>
</evidence>
<keyword evidence="3" id="KW-1185">Reference proteome</keyword>
<dbReference type="PANTHER" id="PTHR42648">
    <property type="entry name" value="TRANSPOSASE, PUTATIVE-RELATED"/>
    <property type="match status" value="1"/>
</dbReference>
<comment type="caution">
    <text evidence="2">The sequence shown here is derived from an EMBL/GenBank/DDBJ whole genome shotgun (WGS) entry which is preliminary data.</text>
</comment>
<reference evidence="2" key="1">
    <citation type="submission" date="2020-06" db="EMBL/GenBank/DDBJ databases">
        <authorList>
            <person name="Li T."/>
            <person name="Hu X."/>
            <person name="Zhang T."/>
            <person name="Song X."/>
            <person name="Zhang H."/>
            <person name="Dai N."/>
            <person name="Sheng W."/>
            <person name="Hou X."/>
            <person name="Wei L."/>
        </authorList>
    </citation>
    <scope>NUCLEOTIDE SEQUENCE</scope>
    <source>
        <strain evidence="2">K16</strain>
        <tissue evidence="2">Leaf</tissue>
    </source>
</reference>
<dbReference type="InterPro" id="IPR039537">
    <property type="entry name" value="Retrotran_Ty1/copia-like"/>
</dbReference>
<name>A0AAE1WB69_9LAMI</name>
<sequence>MNRTILNKVRRMFISSGLSKSFWGEAVFTATYLINRSPSVPLLGKILESLWTGKPVDLSSLCIFGCSAFVLQSNEKLDPKFQKYVFIGYLEGTKGYRLWLKCKPGFKVVASRDVTFNESEMPC</sequence>
<protein>
    <submittedName>
        <fullName evidence="2">Retrovirus-related Pol polyprotein from transposon TNT 1-94</fullName>
    </submittedName>
</protein>
<dbReference type="AlphaFoldDB" id="A0AAE1WB69"/>
<feature type="domain" description="Retroviral polymerase SH3-like" evidence="1">
    <location>
        <begin position="66"/>
        <end position="120"/>
    </location>
</feature>
<reference evidence="2" key="2">
    <citation type="journal article" date="2024" name="Plant">
        <title>Genomic evolution and insights into agronomic trait innovations of Sesamum species.</title>
        <authorList>
            <person name="Miao H."/>
            <person name="Wang L."/>
            <person name="Qu L."/>
            <person name="Liu H."/>
            <person name="Sun Y."/>
            <person name="Le M."/>
            <person name="Wang Q."/>
            <person name="Wei S."/>
            <person name="Zheng Y."/>
            <person name="Lin W."/>
            <person name="Duan Y."/>
            <person name="Cao H."/>
            <person name="Xiong S."/>
            <person name="Wang X."/>
            <person name="Wei L."/>
            <person name="Li C."/>
            <person name="Ma Q."/>
            <person name="Ju M."/>
            <person name="Zhao R."/>
            <person name="Li G."/>
            <person name="Mu C."/>
            <person name="Tian Q."/>
            <person name="Mei H."/>
            <person name="Zhang T."/>
            <person name="Gao T."/>
            <person name="Zhang H."/>
        </authorList>
    </citation>
    <scope>NUCLEOTIDE SEQUENCE</scope>
    <source>
        <strain evidence="2">K16</strain>
    </source>
</reference>
<dbReference type="Pfam" id="PF25597">
    <property type="entry name" value="SH3_retrovirus"/>
    <property type="match status" value="1"/>
</dbReference>
<proteinExistence type="predicted"/>
<gene>
    <name evidence="2" type="ORF">Sango_2328100</name>
</gene>
<evidence type="ECO:0000313" key="2">
    <source>
        <dbReference type="EMBL" id="KAK4389911.1"/>
    </source>
</evidence>
<dbReference type="Proteomes" id="UP001289374">
    <property type="component" value="Unassembled WGS sequence"/>
</dbReference>
<dbReference type="InterPro" id="IPR057670">
    <property type="entry name" value="SH3_retrovirus"/>
</dbReference>
<evidence type="ECO:0000313" key="3">
    <source>
        <dbReference type="Proteomes" id="UP001289374"/>
    </source>
</evidence>
<dbReference type="EMBL" id="JACGWL010000013">
    <property type="protein sequence ID" value="KAK4389911.1"/>
    <property type="molecule type" value="Genomic_DNA"/>
</dbReference>
<organism evidence="2 3">
    <name type="scientific">Sesamum angolense</name>
    <dbReference type="NCBI Taxonomy" id="2727404"/>
    <lineage>
        <taxon>Eukaryota</taxon>
        <taxon>Viridiplantae</taxon>
        <taxon>Streptophyta</taxon>
        <taxon>Embryophyta</taxon>
        <taxon>Tracheophyta</taxon>
        <taxon>Spermatophyta</taxon>
        <taxon>Magnoliopsida</taxon>
        <taxon>eudicotyledons</taxon>
        <taxon>Gunneridae</taxon>
        <taxon>Pentapetalae</taxon>
        <taxon>asterids</taxon>
        <taxon>lamiids</taxon>
        <taxon>Lamiales</taxon>
        <taxon>Pedaliaceae</taxon>
        <taxon>Sesamum</taxon>
    </lineage>
</organism>
<dbReference type="PANTHER" id="PTHR42648:SF28">
    <property type="entry name" value="TRANSPOSON-ENCODED PROTEIN WITH RIBONUCLEASE H-LIKE AND RETROVIRUS ZINC FINGER-LIKE DOMAINS"/>
    <property type="match status" value="1"/>
</dbReference>